<comment type="caution">
    <text evidence="1">The sequence shown here is derived from an EMBL/GenBank/DDBJ whole genome shotgun (WGS) entry which is preliminary data.</text>
</comment>
<reference evidence="1 2" key="1">
    <citation type="journal article" date="2017" name="Mol. Plant">
        <title>The Genome of Medicinal Plant Macleaya cordata Provides New Insights into Benzylisoquinoline Alkaloids Metabolism.</title>
        <authorList>
            <person name="Liu X."/>
            <person name="Liu Y."/>
            <person name="Huang P."/>
            <person name="Ma Y."/>
            <person name="Qing Z."/>
            <person name="Tang Q."/>
            <person name="Cao H."/>
            <person name="Cheng P."/>
            <person name="Zheng Y."/>
            <person name="Yuan Z."/>
            <person name="Zhou Y."/>
            <person name="Liu J."/>
            <person name="Tang Z."/>
            <person name="Zhuo Y."/>
            <person name="Zhang Y."/>
            <person name="Yu L."/>
            <person name="Huang J."/>
            <person name="Yang P."/>
            <person name="Peng Q."/>
            <person name="Zhang J."/>
            <person name="Jiang W."/>
            <person name="Zhang Z."/>
            <person name="Lin K."/>
            <person name="Ro D.K."/>
            <person name="Chen X."/>
            <person name="Xiong X."/>
            <person name="Shang Y."/>
            <person name="Huang S."/>
            <person name="Zeng J."/>
        </authorList>
    </citation>
    <scope>NUCLEOTIDE SEQUENCE [LARGE SCALE GENOMIC DNA]</scope>
    <source>
        <strain evidence="2">cv. BLH2017</strain>
        <tissue evidence="1">Root</tissue>
    </source>
</reference>
<proteinExistence type="predicted"/>
<keyword evidence="2" id="KW-1185">Reference proteome</keyword>
<dbReference type="EMBL" id="MVGT01002454">
    <property type="protein sequence ID" value="OVA07626.1"/>
    <property type="molecule type" value="Genomic_DNA"/>
</dbReference>
<dbReference type="Proteomes" id="UP000195402">
    <property type="component" value="Unassembled WGS sequence"/>
</dbReference>
<gene>
    <name evidence="1" type="ORF">BVC80_8349g9</name>
</gene>
<name>A0A200QAZ5_MACCD</name>
<sequence length="98" mass="11294">MGIFNGVLSKFIGIEDYFLGRVGADQILVSDAMFKSWWSNLDYEGRPSYTLAKKLQDLKFMIKSWSKDTFGNSNYKSEMLTELVENVDNKEEVYNLSS</sequence>
<dbReference type="OrthoDB" id="1734150at2759"/>
<protein>
    <submittedName>
        <fullName evidence="1">Uncharacterized protein</fullName>
    </submittedName>
</protein>
<dbReference type="AlphaFoldDB" id="A0A200QAZ5"/>
<evidence type="ECO:0000313" key="2">
    <source>
        <dbReference type="Proteomes" id="UP000195402"/>
    </source>
</evidence>
<accession>A0A200QAZ5</accession>
<dbReference type="InParanoid" id="A0A200QAZ5"/>
<organism evidence="1 2">
    <name type="scientific">Macleaya cordata</name>
    <name type="common">Five-seeded plume-poppy</name>
    <name type="synonym">Bocconia cordata</name>
    <dbReference type="NCBI Taxonomy" id="56857"/>
    <lineage>
        <taxon>Eukaryota</taxon>
        <taxon>Viridiplantae</taxon>
        <taxon>Streptophyta</taxon>
        <taxon>Embryophyta</taxon>
        <taxon>Tracheophyta</taxon>
        <taxon>Spermatophyta</taxon>
        <taxon>Magnoliopsida</taxon>
        <taxon>Ranunculales</taxon>
        <taxon>Papaveraceae</taxon>
        <taxon>Papaveroideae</taxon>
        <taxon>Macleaya</taxon>
    </lineage>
</organism>
<evidence type="ECO:0000313" key="1">
    <source>
        <dbReference type="EMBL" id="OVA07626.1"/>
    </source>
</evidence>